<dbReference type="EMBL" id="KV009406">
    <property type="protein sequence ID" value="KZV29268.1"/>
    <property type="molecule type" value="Genomic_DNA"/>
</dbReference>
<feature type="compositionally biased region" description="Basic residues" evidence="1">
    <location>
        <begin position="54"/>
        <end position="68"/>
    </location>
</feature>
<feature type="compositionally biased region" description="Basic residues" evidence="1">
    <location>
        <begin position="16"/>
        <end position="27"/>
    </location>
</feature>
<sequence length="384" mass="41881">MRSVVASHGPGSNPRGARHRIPARKLHGLPGTGPNQTLEEFRPAVTTSPERRPAGGRRHEKSRRHKGARAAATRAALHARACAIVGALWSASNQPVSPRFQSSSGHRAPRAARRRSIGQPTSSLHRRKRAASCAPPPNLRATSVAPSAGQRVANGRSIVREVSIGFGAIAHVVRVEEWHRRLAVARSSRAARMRSIARGGAPPCAAAPRHFLQNSFDLDLKFNVSYNYGNSVSMTFRVVRTNQYNQDLGLIHSTNGNHLESPNEGSSIDHQVTIYLHAQNITMFPTNETCFGNCVDLSDLIGDRSYDEAVVTTSSRPPLLSSPLQPPPHTRAAAVRLLRGRTCSNHTVEEISFVSNSSALIVQTDKGILILVVDRIKEIYRRLP</sequence>
<feature type="region of interest" description="Disordered" evidence="1">
    <location>
        <begin position="1"/>
        <end position="73"/>
    </location>
</feature>
<dbReference type="Proteomes" id="UP000250235">
    <property type="component" value="Unassembled WGS sequence"/>
</dbReference>
<organism evidence="2 3">
    <name type="scientific">Dorcoceras hygrometricum</name>
    <dbReference type="NCBI Taxonomy" id="472368"/>
    <lineage>
        <taxon>Eukaryota</taxon>
        <taxon>Viridiplantae</taxon>
        <taxon>Streptophyta</taxon>
        <taxon>Embryophyta</taxon>
        <taxon>Tracheophyta</taxon>
        <taxon>Spermatophyta</taxon>
        <taxon>Magnoliopsida</taxon>
        <taxon>eudicotyledons</taxon>
        <taxon>Gunneridae</taxon>
        <taxon>Pentapetalae</taxon>
        <taxon>asterids</taxon>
        <taxon>lamiids</taxon>
        <taxon>Lamiales</taxon>
        <taxon>Gesneriaceae</taxon>
        <taxon>Didymocarpoideae</taxon>
        <taxon>Trichosporeae</taxon>
        <taxon>Loxocarpinae</taxon>
        <taxon>Dorcoceras</taxon>
    </lineage>
</organism>
<dbReference type="AlphaFoldDB" id="A0A2Z7B5P9"/>
<reference evidence="2 3" key="1">
    <citation type="journal article" date="2015" name="Proc. Natl. Acad. Sci. U.S.A.">
        <title>The resurrection genome of Boea hygrometrica: A blueprint for survival of dehydration.</title>
        <authorList>
            <person name="Xiao L."/>
            <person name="Yang G."/>
            <person name="Zhang L."/>
            <person name="Yang X."/>
            <person name="Zhao S."/>
            <person name="Ji Z."/>
            <person name="Zhou Q."/>
            <person name="Hu M."/>
            <person name="Wang Y."/>
            <person name="Chen M."/>
            <person name="Xu Y."/>
            <person name="Jin H."/>
            <person name="Xiao X."/>
            <person name="Hu G."/>
            <person name="Bao F."/>
            <person name="Hu Y."/>
            <person name="Wan P."/>
            <person name="Li L."/>
            <person name="Deng X."/>
            <person name="Kuang T."/>
            <person name="Xiang C."/>
            <person name="Zhu J.K."/>
            <person name="Oliver M.J."/>
            <person name="He Y."/>
        </authorList>
    </citation>
    <scope>NUCLEOTIDE SEQUENCE [LARGE SCALE GENOMIC DNA]</scope>
    <source>
        <strain evidence="3">cv. XS01</strain>
    </source>
</reference>
<evidence type="ECO:0000256" key="1">
    <source>
        <dbReference type="SAM" id="MobiDB-lite"/>
    </source>
</evidence>
<evidence type="ECO:0000313" key="3">
    <source>
        <dbReference type="Proteomes" id="UP000250235"/>
    </source>
</evidence>
<proteinExistence type="predicted"/>
<name>A0A2Z7B5P9_9LAMI</name>
<feature type="compositionally biased region" description="Basic residues" evidence="1">
    <location>
        <begin position="107"/>
        <end position="116"/>
    </location>
</feature>
<feature type="region of interest" description="Disordered" evidence="1">
    <location>
        <begin position="94"/>
        <end position="150"/>
    </location>
</feature>
<evidence type="ECO:0000313" key="2">
    <source>
        <dbReference type="EMBL" id="KZV29268.1"/>
    </source>
</evidence>
<feature type="compositionally biased region" description="Polar residues" evidence="1">
    <location>
        <begin position="94"/>
        <end position="105"/>
    </location>
</feature>
<protein>
    <submittedName>
        <fullName evidence="2">Uncharacterized protein</fullName>
    </submittedName>
</protein>
<gene>
    <name evidence="2" type="ORF">F511_35500</name>
</gene>
<keyword evidence="3" id="KW-1185">Reference proteome</keyword>
<accession>A0A2Z7B5P9</accession>